<gene>
    <name evidence="2" type="ORF">GKC34_14835</name>
</gene>
<dbReference type="SUPFAM" id="SSF51735">
    <property type="entry name" value="NAD(P)-binding Rossmann-fold domains"/>
    <property type="match status" value="1"/>
</dbReference>
<feature type="non-terminal residue" evidence="2">
    <location>
        <position position="78"/>
    </location>
</feature>
<dbReference type="Gene3D" id="3.40.50.720">
    <property type="entry name" value="NAD(P)-binding Rossmann-like Domain"/>
    <property type="match status" value="1"/>
</dbReference>
<protein>
    <submittedName>
        <fullName evidence="2">KR domain-containing protein</fullName>
    </submittedName>
</protein>
<dbReference type="EMBL" id="WKKZ01001553">
    <property type="protein sequence ID" value="MSE06944.1"/>
    <property type="molecule type" value="Genomic_DNA"/>
</dbReference>
<proteinExistence type="predicted"/>
<dbReference type="Pfam" id="PF08659">
    <property type="entry name" value="KR"/>
    <property type="match status" value="1"/>
</dbReference>
<evidence type="ECO:0000259" key="1">
    <source>
        <dbReference type="Pfam" id="PF08659"/>
    </source>
</evidence>
<reference evidence="2 3" key="1">
    <citation type="submission" date="2019-11" db="EMBL/GenBank/DDBJ databases">
        <title>Draft Genome Sequence of Plant Growth-Promoting Rhizosphere-Associated Bacteria.</title>
        <authorList>
            <person name="Vasilyev I.Y."/>
            <person name="Radchenko V."/>
            <person name="Ilnitskaya E.V."/>
        </authorList>
    </citation>
    <scope>NUCLEOTIDE SEQUENCE [LARGE SCALE GENOMIC DNA]</scope>
    <source>
        <strain evidence="2 3">VRA_1sq_f</strain>
    </source>
</reference>
<name>A0A6A8LTC1_9LACO</name>
<sequence length="78" mass="8582">LEQKGVRTEVLTVSSGPEYEQAVSRVKEKMGPIGGVIHAAGAVDLDHPAFIRKTREQMMPVLEPKTDGLDLLYQALHK</sequence>
<dbReference type="InterPro" id="IPR013968">
    <property type="entry name" value="PKS_KR"/>
</dbReference>
<dbReference type="InterPro" id="IPR036291">
    <property type="entry name" value="NAD(P)-bd_dom_sf"/>
</dbReference>
<accession>A0A6A8LTC1</accession>
<organism evidence="2 3">
    <name type="scientific">Ligilactobacillus salivarius</name>
    <dbReference type="NCBI Taxonomy" id="1624"/>
    <lineage>
        <taxon>Bacteria</taxon>
        <taxon>Bacillati</taxon>
        <taxon>Bacillota</taxon>
        <taxon>Bacilli</taxon>
        <taxon>Lactobacillales</taxon>
        <taxon>Lactobacillaceae</taxon>
        <taxon>Ligilactobacillus</taxon>
    </lineage>
</organism>
<feature type="non-terminal residue" evidence="2">
    <location>
        <position position="1"/>
    </location>
</feature>
<feature type="domain" description="Ketoreductase (KR)" evidence="1">
    <location>
        <begin position="1"/>
        <end position="77"/>
    </location>
</feature>
<evidence type="ECO:0000313" key="2">
    <source>
        <dbReference type="EMBL" id="MSE06944.1"/>
    </source>
</evidence>
<dbReference type="AlphaFoldDB" id="A0A6A8LTC1"/>
<comment type="caution">
    <text evidence="2">The sequence shown here is derived from an EMBL/GenBank/DDBJ whole genome shotgun (WGS) entry which is preliminary data.</text>
</comment>
<dbReference type="Proteomes" id="UP000437575">
    <property type="component" value="Unassembled WGS sequence"/>
</dbReference>
<evidence type="ECO:0000313" key="3">
    <source>
        <dbReference type="Proteomes" id="UP000437575"/>
    </source>
</evidence>